<dbReference type="PANTHER" id="PTHR33288:SF4">
    <property type="entry name" value="PHOTOSYSTEM I ASSEMBLY PROTEIN YCF4"/>
    <property type="match status" value="1"/>
</dbReference>
<evidence type="ECO:0000256" key="8">
    <source>
        <dbReference type="ARBA" id="ARBA00023078"/>
    </source>
</evidence>
<keyword evidence="9 11" id="KW-0472">Membrane</keyword>
<evidence type="ECO:0000256" key="7">
    <source>
        <dbReference type="ARBA" id="ARBA00022989"/>
    </source>
</evidence>
<evidence type="ECO:0000256" key="6">
    <source>
        <dbReference type="ARBA" id="ARBA00022692"/>
    </source>
</evidence>
<gene>
    <name evidence="12" type="primary">ycf4</name>
</gene>
<feature type="transmembrane region" description="Helical" evidence="11">
    <location>
        <begin position="25"/>
        <end position="49"/>
    </location>
</feature>
<evidence type="ECO:0000256" key="4">
    <source>
        <dbReference type="ARBA" id="ARBA00022531"/>
    </source>
</evidence>
<reference evidence="12" key="1">
    <citation type="submission" date="2020-01" db="EMBL/GenBank/DDBJ databases">
        <authorList>
            <person name="Oyebanji O.O."/>
            <person name="Zhang R."/>
            <person name="Chen S.-Y."/>
            <person name="Yi T.-S."/>
        </authorList>
    </citation>
    <scope>NUCLEOTIDE SEQUENCE</scope>
</reference>
<dbReference type="GO" id="GO:0055035">
    <property type="term" value="C:plastid thylakoid membrane"/>
    <property type="evidence" value="ECO:0007669"/>
    <property type="project" value="UniProtKB-SubCell"/>
</dbReference>
<dbReference type="EMBL" id="MN966629">
    <property type="protein sequence ID" value="QRI60269.1"/>
    <property type="molecule type" value="Genomic_DNA"/>
</dbReference>
<dbReference type="GO" id="GO:0015979">
    <property type="term" value="P:photosynthesis"/>
    <property type="evidence" value="ECO:0007669"/>
    <property type="project" value="UniProtKB-KW"/>
</dbReference>
<keyword evidence="7 11" id="KW-1133">Transmembrane helix</keyword>
<dbReference type="InterPro" id="IPR003359">
    <property type="entry name" value="PSI_Ycf4_assembly"/>
</dbReference>
<dbReference type="Pfam" id="PF02392">
    <property type="entry name" value="Ycf4"/>
    <property type="match status" value="1"/>
</dbReference>
<evidence type="ECO:0000313" key="12">
    <source>
        <dbReference type="EMBL" id="QRI60269.1"/>
    </source>
</evidence>
<proteinExistence type="inferred from homology"/>
<accession>A0A890W2N4</accession>
<dbReference type="GO" id="GO:0009522">
    <property type="term" value="C:photosystem I"/>
    <property type="evidence" value="ECO:0007669"/>
    <property type="project" value="InterPro"/>
</dbReference>
<dbReference type="RefSeq" id="YP_010162560.1">
    <property type="nucleotide sequence ID" value="NC_057450.1"/>
</dbReference>
<comment type="similarity">
    <text evidence="2">Belongs to the Ycf4 family.</text>
</comment>
<evidence type="ECO:0000256" key="2">
    <source>
        <dbReference type="ARBA" id="ARBA00008198"/>
    </source>
</evidence>
<feature type="transmembrane region" description="Helical" evidence="11">
    <location>
        <begin position="90"/>
        <end position="109"/>
    </location>
</feature>
<keyword evidence="4" id="KW-0602">Photosynthesis</keyword>
<organism evidence="12">
    <name type="scientific">Erythrina crista-galli</name>
    <name type="common">Cockspur coral tree</name>
    <name type="synonym">Micropteryx crista-galli</name>
    <dbReference type="NCBI Taxonomy" id="49817"/>
    <lineage>
        <taxon>Eukaryota</taxon>
        <taxon>Viridiplantae</taxon>
        <taxon>Streptophyta</taxon>
        <taxon>Embryophyta</taxon>
        <taxon>Tracheophyta</taxon>
        <taxon>Spermatophyta</taxon>
        <taxon>Magnoliopsida</taxon>
        <taxon>eudicotyledons</taxon>
        <taxon>Gunneridae</taxon>
        <taxon>Pentapetalae</taxon>
        <taxon>rosids</taxon>
        <taxon>fabids</taxon>
        <taxon>Fabales</taxon>
        <taxon>Fabaceae</taxon>
        <taxon>Papilionoideae</taxon>
        <taxon>50 kb inversion clade</taxon>
        <taxon>NPAAA clade</taxon>
        <taxon>indigoferoid/millettioid clade</taxon>
        <taxon>Phaseoleae</taxon>
        <taxon>Erythrina</taxon>
    </lineage>
</organism>
<keyword evidence="8" id="KW-0793">Thylakoid</keyword>
<comment type="function">
    <text evidence="1">Seems to be required for the assembly of the photosystem I complex.</text>
</comment>
<evidence type="ECO:0000256" key="10">
    <source>
        <dbReference type="ARBA" id="ARBA00046286"/>
    </source>
</evidence>
<comment type="subcellular location">
    <subcellularLocation>
        <location evidence="10">Plastid thylakoid membrane</location>
        <topology evidence="10">Multi-pass membrane protein</topology>
    </subcellularLocation>
</comment>
<sequence>MGYRIDRYEDKLVYHITGSRKASNFFWAIILFLGSLGLFLVGISSYLGMDVFFLSEEISDYFPFIPDCIYLLFIPQGVTMAFYGSGGLGISFYFGGILFWNVGGGYDIFDKTTKKVSFWRWGFPGKNRKSVFEIPMDEIQSIRIITTVKEEGIFTRILTYESLVYMETIEQGFIPLTRSEDDLLPPIIAQKAGELSSFLGVPLLY</sequence>
<evidence type="ECO:0000256" key="9">
    <source>
        <dbReference type="ARBA" id="ARBA00023136"/>
    </source>
</evidence>
<dbReference type="GeneID" id="67264919"/>
<evidence type="ECO:0000256" key="11">
    <source>
        <dbReference type="SAM" id="Phobius"/>
    </source>
</evidence>
<reference evidence="12" key="2">
    <citation type="journal article" name="Front. Plant Sci.">
        <title>New Insights Into the Plastome Evolution of the Millettioid/Phaseoloid Clade (Papilionoideae, Leguminosae).</title>
        <authorList>
            <person name="Oyebanji O."/>
            <person name="Zhang R."/>
            <person name="Chen S.Y."/>
            <person name="Yi T.S."/>
        </authorList>
    </citation>
    <scope>NUCLEOTIDE SEQUENCE</scope>
</reference>
<name>A0A890W2N4_ERYCG</name>
<keyword evidence="5 12" id="KW-0934">Plastid</keyword>
<dbReference type="PANTHER" id="PTHR33288">
    <property type="match status" value="1"/>
</dbReference>
<keyword evidence="12" id="KW-0150">Chloroplast</keyword>
<keyword evidence="6 11" id="KW-0812">Transmembrane</keyword>
<geneLocation type="chloroplast" evidence="12"/>
<evidence type="ECO:0000256" key="1">
    <source>
        <dbReference type="ARBA" id="ARBA00002862"/>
    </source>
</evidence>
<evidence type="ECO:0000256" key="3">
    <source>
        <dbReference type="ARBA" id="ARBA00015395"/>
    </source>
</evidence>
<protein>
    <recommendedName>
        <fullName evidence="3">Photosystem I assembly protein Ycf4</fullName>
    </recommendedName>
</protein>
<dbReference type="AlphaFoldDB" id="A0A890W2N4"/>
<evidence type="ECO:0000256" key="5">
    <source>
        <dbReference type="ARBA" id="ARBA00022640"/>
    </source>
</evidence>